<sequence>MTSYQVTCHVPDGADRDQRIDAIGGAEWKHLIDDAIYNIDKRIHDYWTYAAGARTKVIVAERSNGRKYLKTVADGIEPNNLLALPRCS</sequence>
<organism evidence="1 2">
    <name type="scientific">Bradyrhizobium elkanii</name>
    <dbReference type="NCBI Taxonomy" id="29448"/>
    <lineage>
        <taxon>Bacteria</taxon>
        <taxon>Pseudomonadati</taxon>
        <taxon>Pseudomonadota</taxon>
        <taxon>Alphaproteobacteria</taxon>
        <taxon>Hyphomicrobiales</taxon>
        <taxon>Nitrobacteraceae</taxon>
        <taxon>Bradyrhizobium</taxon>
    </lineage>
</organism>
<reference evidence="1" key="1">
    <citation type="submission" date="2021-02" db="EMBL/GenBank/DDBJ databases">
        <title>Genomic Encyclopedia of Type Strains, Phase IV (KMG-V): Genome sequencing to study the core and pangenomes of soil and plant-associated prokaryotes.</title>
        <authorList>
            <person name="Whitman W."/>
        </authorList>
    </citation>
    <scope>NUCLEOTIDE SEQUENCE</scope>
    <source>
        <strain evidence="1">USDA 406</strain>
    </source>
</reference>
<evidence type="ECO:0000313" key="1">
    <source>
        <dbReference type="EMBL" id="MBP1290261.1"/>
    </source>
</evidence>
<evidence type="ECO:0000313" key="2">
    <source>
        <dbReference type="Proteomes" id="UP000673383"/>
    </source>
</evidence>
<dbReference type="AlphaFoldDB" id="A0A8I1Y1L8"/>
<proteinExistence type="predicted"/>
<gene>
    <name evidence="1" type="ORF">JOH49_000014</name>
</gene>
<dbReference type="Proteomes" id="UP000673383">
    <property type="component" value="Unassembled WGS sequence"/>
</dbReference>
<comment type="caution">
    <text evidence="1">The sequence shown here is derived from an EMBL/GenBank/DDBJ whole genome shotgun (WGS) entry which is preliminary data.</text>
</comment>
<dbReference type="RefSeq" id="WP_080586328.1">
    <property type="nucleotide sequence ID" value="NZ_JAFICZ010000001.1"/>
</dbReference>
<dbReference type="EMBL" id="JAFICZ010000001">
    <property type="protein sequence ID" value="MBP1290261.1"/>
    <property type="molecule type" value="Genomic_DNA"/>
</dbReference>
<name>A0A8I1Y1L8_BRAEL</name>
<accession>A0A8I1Y1L8</accession>
<evidence type="ECO:0008006" key="3">
    <source>
        <dbReference type="Google" id="ProtNLM"/>
    </source>
</evidence>
<dbReference type="InterPro" id="IPR024997">
    <property type="entry name" value="DUF3892"/>
</dbReference>
<dbReference type="Pfam" id="PF13031">
    <property type="entry name" value="DUF3892"/>
    <property type="match status" value="1"/>
</dbReference>
<protein>
    <recommendedName>
        <fullName evidence="3">DUF3892 domain-containing protein</fullName>
    </recommendedName>
</protein>